<dbReference type="RefSeq" id="WP_010856141.1">
    <property type="nucleotide sequence ID" value="NZ_AQHR01000104.1"/>
</dbReference>
<dbReference type="InterPro" id="IPR057538">
    <property type="entry name" value="RXYLT1_C"/>
</dbReference>
<dbReference type="Pfam" id="PF24785">
    <property type="entry name" value="RXYLT1_C"/>
    <property type="match status" value="1"/>
</dbReference>
<sequence length="315" mass="36655">MDLNEFDNVIYDSNSLYKWEELNEAEFLVRVFSELKEVLNDSFNDFLFVVFSDYGGGRVPNTVDLKVSKRKILIVVSDEYGTDPSRFSGSYFAIFKTYIGQSKLKENIFPFPLGYVKGVPLFKIEPIVRRKVSVFFRGNLNTNRIDFYRSLFRVFGLLPAQRFLRHKYYRKLLLWLRRDFSSEIPDSILVFNDGFKRGFSPESYGYVLADSKIVLSPKGFNSTECFRIYEAMRAGCVIISEKLPDVVFYKGSPIIQVSDWGEGVKRAKELMQDKEELERLQLETVAWWNLKCSEKATAVYMSTRLMKLDKGVELV</sequence>
<organism evidence="2 3">
    <name type="scientific">Lunatimonas lonarensis</name>
    <dbReference type="NCBI Taxonomy" id="1232681"/>
    <lineage>
        <taxon>Bacteria</taxon>
        <taxon>Pseudomonadati</taxon>
        <taxon>Bacteroidota</taxon>
        <taxon>Cytophagia</taxon>
        <taxon>Cytophagales</taxon>
        <taxon>Cyclobacteriaceae</taxon>
    </lineage>
</organism>
<feature type="domain" description="RXYLT1 C-terminal" evidence="1">
    <location>
        <begin position="200"/>
        <end position="241"/>
    </location>
</feature>
<evidence type="ECO:0000259" key="1">
    <source>
        <dbReference type="Pfam" id="PF24785"/>
    </source>
</evidence>
<dbReference type="OrthoDB" id="508282at2"/>
<accession>R7ZND0</accession>
<dbReference type="AlphaFoldDB" id="R7ZND0"/>
<name>R7ZND0_9BACT</name>
<evidence type="ECO:0000313" key="2">
    <source>
        <dbReference type="EMBL" id="EON75611.1"/>
    </source>
</evidence>
<reference evidence="2 3" key="1">
    <citation type="submission" date="2013-02" db="EMBL/GenBank/DDBJ databases">
        <title>A novel strain isolated from Lonar lake, Maharashtra, India.</title>
        <authorList>
            <person name="Singh A."/>
        </authorList>
    </citation>
    <scope>NUCLEOTIDE SEQUENCE [LARGE SCALE GENOMIC DNA]</scope>
    <source>
        <strain evidence="2 3">AK24</strain>
    </source>
</reference>
<proteinExistence type="predicted"/>
<dbReference type="EMBL" id="AQHR01000104">
    <property type="protein sequence ID" value="EON75611.1"/>
    <property type="molecule type" value="Genomic_DNA"/>
</dbReference>
<keyword evidence="3" id="KW-1185">Reference proteome</keyword>
<gene>
    <name evidence="2" type="ORF">ADIS_4014</name>
</gene>
<evidence type="ECO:0000313" key="3">
    <source>
        <dbReference type="Proteomes" id="UP000013909"/>
    </source>
</evidence>
<protein>
    <recommendedName>
        <fullName evidence="1">RXYLT1 C-terminal domain-containing protein</fullName>
    </recommendedName>
</protein>
<dbReference type="STRING" id="1232681.ADIS_4014"/>
<dbReference type="Proteomes" id="UP000013909">
    <property type="component" value="Unassembled WGS sequence"/>
</dbReference>
<comment type="caution">
    <text evidence="2">The sequence shown here is derived from an EMBL/GenBank/DDBJ whole genome shotgun (WGS) entry which is preliminary data.</text>
</comment>